<sequence>MNSTCPFCKSETKKVELSHLDLRICPHCLGTFFPSDKTMAFRREIFDKTRILWLQTLEARKADWVEPDENTCCIDHGEKLVDGKLPDYGNPGKVATCCGMFQLPASTMDVLLRRMVGTPSDGMLLSTKKKEHFGFIVFLGKMVDKILGSGDPEEDAFELMQYNLKFKDILEKH</sequence>
<dbReference type="AlphaFoldDB" id="A0A2M9A6J1"/>
<protein>
    <submittedName>
        <fullName evidence="1">TFIIB-like protein</fullName>
    </submittedName>
</protein>
<reference evidence="1 2" key="1">
    <citation type="submission" date="2017-11" db="EMBL/GenBank/DDBJ databases">
        <title>Animal gut microbial communities from fecal samples from Wisconsin, USA.</title>
        <authorList>
            <person name="Neumann A."/>
        </authorList>
    </citation>
    <scope>NUCLEOTIDE SEQUENCE [LARGE SCALE GENOMIC DNA]</scope>
    <source>
        <strain evidence="1 2">UWS3</strain>
    </source>
</reference>
<keyword evidence="2" id="KW-1185">Reference proteome</keyword>
<dbReference type="Proteomes" id="UP000231134">
    <property type="component" value="Unassembled WGS sequence"/>
</dbReference>
<accession>A0A2M9A6J1</accession>
<dbReference type="RefSeq" id="WP_100425258.1">
    <property type="nucleotide sequence ID" value="NZ_PGEX01000001.1"/>
</dbReference>
<proteinExistence type="predicted"/>
<organism evidence="1 2">
    <name type="scientific">Hallerella succinigenes</name>
    <dbReference type="NCBI Taxonomy" id="1896222"/>
    <lineage>
        <taxon>Bacteria</taxon>
        <taxon>Pseudomonadati</taxon>
        <taxon>Fibrobacterota</taxon>
        <taxon>Fibrobacteria</taxon>
        <taxon>Fibrobacterales</taxon>
        <taxon>Fibrobacteraceae</taxon>
        <taxon>Hallerella</taxon>
    </lineage>
</organism>
<evidence type="ECO:0000313" key="1">
    <source>
        <dbReference type="EMBL" id="PJJ41268.1"/>
    </source>
</evidence>
<comment type="caution">
    <text evidence="1">The sequence shown here is derived from an EMBL/GenBank/DDBJ whole genome shotgun (WGS) entry which is preliminary data.</text>
</comment>
<name>A0A2M9A6J1_9BACT</name>
<dbReference type="OrthoDB" id="9807124at2"/>
<dbReference type="EMBL" id="PGEX01000001">
    <property type="protein sequence ID" value="PJJ41268.1"/>
    <property type="molecule type" value="Genomic_DNA"/>
</dbReference>
<gene>
    <name evidence="1" type="ORF">BGX16_1229</name>
</gene>
<evidence type="ECO:0000313" key="2">
    <source>
        <dbReference type="Proteomes" id="UP000231134"/>
    </source>
</evidence>